<evidence type="ECO:0000313" key="1">
    <source>
        <dbReference type="EMBL" id="GFU00223.1"/>
    </source>
</evidence>
<dbReference type="AlphaFoldDB" id="A0A8X6Q0T3"/>
<reference evidence="1" key="1">
    <citation type="submission" date="2020-08" db="EMBL/GenBank/DDBJ databases">
        <title>Multicomponent nature underlies the extraordinary mechanical properties of spider dragline silk.</title>
        <authorList>
            <person name="Kono N."/>
            <person name="Nakamura H."/>
            <person name="Mori M."/>
            <person name="Yoshida Y."/>
            <person name="Ohtoshi R."/>
            <person name="Malay A.D."/>
            <person name="Moran D.A.P."/>
            <person name="Tomita M."/>
            <person name="Numata K."/>
            <person name="Arakawa K."/>
        </authorList>
    </citation>
    <scope>NUCLEOTIDE SEQUENCE</scope>
</reference>
<dbReference type="EMBL" id="BMAW01027073">
    <property type="protein sequence ID" value="GFU00223.1"/>
    <property type="molecule type" value="Genomic_DNA"/>
</dbReference>
<organism evidence="1 2">
    <name type="scientific">Nephila pilipes</name>
    <name type="common">Giant wood spider</name>
    <name type="synonym">Nephila maculata</name>
    <dbReference type="NCBI Taxonomy" id="299642"/>
    <lineage>
        <taxon>Eukaryota</taxon>
        <taxon>Metazoa</taxon>
        <taxon>Ecdysozoa</taxon>
        <taxon>Arthropoda</taxon>
        <taxon>Chelicerata</taxon>
        <taxon>Arachnida</taxon>
        <taxon>Araneae</taxon>
        <taxon>Araneomorphae</taxon>
        <taxon>Entelegynae</taxon>
        <taxon>Araneoidea</taxon>
        <taxon>Nephilidae</taxon>
        <taxon>Nephila</taxon>
    </lineage>
</organism>
<name>A0A8X6Q0T3_NEPPI</name>
<evidence type="ECO:0000313" key="2">
    <source>
        <dbReference type="Proteomes" id="UP000887013"/>
    </source>
</evidence>
<sequence>MSSCTGILSVKGHSQRSFNPLTCHLNGGGREEAFPPPPPLQGRVRDVEDSCKNIECESTLEYGFGEEFRTIVLSTNTEK</sequence>
<comment type="caution">
    <text evidence="1">The sequence shown here is derived from an EMBL/GenBank/DDBJ whole genome shotgun (WGS) entry which is preliminary data.</text>
</comment>
<gene>
    <name evidence="1" type="ORF">NPIL_85041</name>
</gene>
<protein>
    <submittedName>
        <fullName evidence="1">Uncharacterized protein</fullName>
    </submittedName>
</protein>
<dbReference type="Proteomes" id="UP000887013">
    <property type="component" value="Unassembled WGS sequence"/>
</dbReference>
<proteinExistence type="predicted"/>
<keyword evidence="2" id="KW-1185">Reference proteome</keyword>
<accession>A0A8X6Q0T3</accession>